<protein>
    <submittedName>
        <fullName evidence="2">Uncharacterized protein</fullName>
    </submittedName>
</protein>
<evidence type="ECO:0000256" key="1">
    <source>
        <dbReference type="SAM" id="MobiDB-lite"/>
    </source>
</evidence>
<reference evidence="2" key="1">
    <citation type="journal article" date="2015" name="Nature">
        <title>Complex archaea that bridge the gap between prokaryotes and eukaryotes.</title>
        <authorList>
            <person name="Spang A."/>
            <person name="Saw J.H."/>
            <person name="Jorgensen S.L."/>
            <person name="Zaremba-Niedzwiedzka K."/>
            <person name="Martijn J."/>
            <person name="Lind A.E."/>
            <person name="van Eijk R."/>
            <person name="Schleper C."/>
            <person name="Guy L."/>
            <person name="Ettema T.J."/>
        </authorList>
    </citation>
    <scope>NUCLEOTIDE SEQUENCE</scope>
</reference>
<accession>A0A0F9Y2A6</accession>
<feature type="region of interest" description="Disordered" evidence="1">
    <location>
        <begin position="1"/>
        <end position="145"/>
    </location>
</feature>
<feature type="compositionally biased region" description="Basic residues" evidence="1">
    <location>
        <begin position="100"/>
        <end position="115"/>
    </location>
</feature>
<feature type="compositionally biased region" description="Basic residues" evidence="1">
    <location>
        <begin position="11"/>
        <end position="26"/>
    </location>
</feature>
<dbReference type="EMBL" id="LAZR01000050">
    <property type="protein sequence ID" value="KKN98788.1"/>
    <property type="molecule type" value="Genomic_DNA"/>
</dbReference>
<comment type="caution">
    <text evidence="2">The sequence shown here is derived from an EMBL/GenBank/DDBJ whole genome shotgun (WGS) entry which is preliminary data.</text>
</comment>
<feature type="region of interest" description="Disordered" evidence="1">
    <location>
        <begin position="178"/>
        <end position="218"/>
    </location>
</feature>
<name>A0A0F9Y2A6_9ZZZZ</name>
<evidence type="ECO:0000313" key="2">
    <source>
        <dbReference type="EMBL" id="KKN98788.1"/>
    </source>
</evidence>
<gene>
    <name evidence="2" type="ORF">LCGC14_0144680</name>
</gene>
<dbReference type="AlphaFoldDB" id="A0A0F9Y2A6"/>
<sequence>MAGGHLEQPRFQRHPSKRTYPKRSPFKRNLPQAHLPQTQLPQTQPALHTQPSLQTSSPRRRGSRFLRSATSCLADPMDSRLRGNDGARSVAGGHLEQPHFQRHPFKRTYPKHSPLKRSPLSIRKPSLQTSSPRRRGSSSSRRAPHVLQTPWIPVFAGMTERGAWREVTSNSRVSIGIPSKRTYSKHNSLKNNSLKRSPLSIRNPRSKRHPREGGDPAFCAAPHASARPMDSRLRENDGARGAATWCLAGSCLFHRNRLRQIPRLVHVRPFDQRYVVAEQLQWDGVKNR</sequence>
<proteinExistence type="predicted"/>
<organism evidence="2">
    <name type="scientific">marine sediment metagenome</name>
    <dbReference type="NCBI Taxonomy" id="412755"/>
    <lineage>
        <taxon>unclassified sequences</taxon>
        <taxon>metagenomes</taxon>
        <taxon>ecological metagenomes</taxon>
    </lineage>
</organism>
<feature type="compositionally biased region" description="Low complexity" evidence="1">
    <location>
        <begin position="30"/>
        <end position="51"/>
    </location>
</feature>